<sequence>THRVLDFLHFFLPPLSHATPLWTPDPPLGRRPAYPSHRPVPPLDTIHPKPSHTILFKTLGWWATDHAAGHRLAVGGHLAWRKQPGPAGTMT</sequence>
<dbReference type="Proteomes" id="UP001174934">
    <property type="component" value="Unassembled WGS sequence"/>
</dbReference>
<dbReference type="EMBL" id="JAULSR010000002">
    <property type="protein sequence ID" value="KAK0629071.1"/>
    <property type="molecule type" value="Genomic_DNA"/>
</dbReference>
<organism evidence="3 4">
    <name type="scientific">Bombardia bombarda</name>
    <dbReference type="NCBI Taxonomy" id="252184"/>
    <lineage>
        <taxon>Eukaryota</taxon>
        <taxon>Fungi</taxon>
        <taxon>Dikarya</taxon>
        <taxon>Ascomycota</taxon>
        <taxon>Pezizomycotina</taxon>
        <taxon>Sordariomycetes</taxon>
        <taxon>Sordariomycetidae</taxon>
        <taxon>Sordariales</taxon>
        <taxon>Lasiosphaeriaceae</taxon>
        <taxon>Bombardia</taxon>
    </lineage>
</organism>
<evidence type="ECO:0000313" key="4">
    <source>
        <dbReference type="Proteomes" id="UP001174934"/>
    </source>
</evidence>
<keyword evidence="2" id="KW-0732">Signal</keyword>
<evidence type="ECO:0000256" key="1">
    <source>
        <dbReference type="SAM" id="MobiDB-lite"/>
    </source>
</evidence>
<evidence type="ECO:0000256" key="2">
    <source>
        <dbReference type="SAM" id="SignalP"/>
    </source>
</evidence>
<name>A0AA39X839_9PEZI</name>
<dbReference type="AlphaFoldDB" id="A0AA39X839"/>
<gene>
    <name evidence="3" type="ORF">B0T17DRAFT_524548</name>
</gene>
<evidence type="ECO:0000313" key="3">
    <source>
        <dbReference type="EMBL" id="KAK0629071.1"/>
    </source>
</evidence>
<accession>A0AA39X839</accession>
<comment type="caution">
    <text evidence="3">The sequence shown here is derived from an EMBL/GenBank/DDBJ whole genome shotgun (WGS) entry which is preliminary data.</text>
</comment>
<feature type="chain" id="PRO_5041457822" evidence="2">
    <location>
        <begin position="19"/>
        <end position="91"/>
    </location>
</feature>
<feature type="region of interest" description="Disordered" evidence="1">
    <location>
        <begin position="22"/>
        <end position="43"/>
    </location>
</feature>
<feature type="signal peptide" evidence="2">
    <location>
        <begin position="1"/>
        <end position="18"/>
    </location>
</feature>
<protein>
    <submittedName>
        <fullName evidence="3">Uncharacterized protein</fullName>
    </submittedName>
</protein>
<proteinExistence type="predicted"/>
<reference evidence="3" key="1">
    <citation type="submission" date="2023-06" db="EMBL/GenBank/DDBJ databases">
        <title>Genome-scale phylogeny and comparative genomics of the fungal order Sordariales.</title>
        <authorList>
            <consortium name="Lawrence Berkeley National Laboratory"/>
            <person name="Hensen N."/>
            <person name="Bonometti L."/>
            <person name="Westerberg I."/>
            <person name="Brannstrom I.O."/>
            <person name="Guillou S."/>
            <person name="Cros-Aarteil S."/>
            <person name="Calhoun S."/>
            <person name="Haridas S."/>
            <person name="Kuo A."/>
            <person name="Mondo S."/>
            <person name="Pangilinan J."/>
            <person name="Riley R."/>
            <person name="LaButti K."/>
            <person name="Andreopoulos B."/>
            <person name="Lipzen A."/>
            <person name="Chen C."/>
            <person name="Yanf M."/>
            <person name="Daum C."/>
            <person name="Ng V."/>
            <person name="Clum A."/>
            <person name="Steindorff A."/>
            <person name="Ohm R."/>
            <person name="Martin F."/>
            <person name="Silar P."/>
            <person name="Natvig D."/>
            <person name="Lalanne C."/>
            <person name="Gautier V."/>
            <person name="Ament-velasquez S.L."/>
            <person name="Kruys A."/>
            <person name="Hutchinson M.I."/>
            <person name="Powell A.J."/>
            <person name="Barry K."/>
            <person name="Miller A.N."/>
            <person name="Grigoriev I.V."/>
            <person name="Debuchy R."/>
            <person name="Gladieux P."/>
            <person name="Thoren M.H."/>
            <person name="Johannesson H."/>
        </authorList>
    </citation>
    <scope>NUCLEOTIDE SEQUENCE</scope>
    <source>
        <strain evidence="3">SMH3391-2</strain>
    </source>
</reference>
<keyword evidence="4" id="KW-1185">Reference proteome</keyword>
<feature type="non-terminal residue" evidence="3">
    <location>
        <position position="1"/>
    </location>
</feature>